<gene>
    <name evidence="1" type="ORF">DPMN_084261</name>
</gene>
<keyword evidence="2" id="KW-1185">Reference proteome</keyword>
<proteinExistence type="predicted"/>
<protein>
    <submittedName>
        <fullName evidence="1">Uncharacterized protein</fullName>
    </submittedName>
</protein>
<sequence>MALLTLDFEMSSKVESTLFERPDLSLNKKIPIVVATVLAGVFLMDESLTFKSSTKLDTEIPVRLDMSSSLNVAKSSNDSL</sequence>
<dbReference type="EMBL" id="JAIWYP010000016">
    <property type="protein sequence ID" value="KAH3696784.1"/>
    <property type="molecule type" value="Genomic_DNA"/>
</dbReference>
<evidence type="ECO:0000313" key="2">
    <source>
        <dbReference type="Proteomes" id="UP000828390"/>
    </source>
</evidence>
<comment type="caution">
    <text evidence="1">The sequence shown here is derived from an EMBL/GenBank/DDBJ whole genome shotgun (WGS) entry which is preliminary data.</text>
</comment>
<reference evidence="1" key="2">
    <citation type="submission" date="2020-11" db="EMBL/GenBank/DDBJ databases">
        <authorList>
            <person name="McCartney M.A."/>
            <person name="Auch B."/>
            <person name="Kono T."/>
            <person name="Mallez S."/>
            <person name="Becker A."/>
            <person name="Gohl D.M."/>
            <person name="Silverstein K.A.T."/>
            <person name="Koren S."/>
            <person name="Bechman K.B."/>
            <person name="Herman A."/>
            <person name="Abrahante J.E."/>
            <person name="Garbe J."/>
        </authorList>
    </citation>
    <scope>NUCLEOTIDE SEQUENCE</scope>
    <source>
        <strain evidence="1">Duluth1</strain>
        <tissue evidence="1">Whole animal</tissue>
    </source>
</reference>
<dbReference type="Proteomes" id="UP000828390">
    <property type="component" value="Unassembled WGS sequence"/>
</dbReference>
<dbReference type="AlphaFoldDB" id="A0A9D3YEJ5"/>
<evidence type="ECO:0000313" key="1">
    <source>
        <dbReference type="EMBL" id="KAH3696784.1"/>
    </source>
</evidence>
<organism evidence="1 2">
    <name type="scientific">Dreissena polymorpha</name>
    <name type="common">Zebra mussel</name>
    <name type="synonym">Mytilus polymorpha</name>
    <dbReference type="NCBI Taxonomy" id="45954"/>
    <lineage>
        <taxon>Eukaryota</taxon>
        <taxon>Metazoa</taxon>
        <taxon>Spiralia</taxon>
        <taxon>Lophotrochozoa</taxon>
        <taxon>Mollusca</taxon>
        <taxon>Bivalvia</taxon>
        <taxon>Autobranchia</taxon>
        <taxon>Heteroconchia</taxon>
        <taxon>Euheterodonta</taxon>
        <taxon>Imparidentia</taxon>
        <taxon>Neoheterodontei</taxon>
        <taxon>Myida</taxon>
        <taxon>Dreissenoidea</taxon>
        <taxon>Dreissenidae</taxon>
        <taxon>Dreissena</taxon>
    </lineage>
</organism>
<accession>A0A9D3YEJ5</accession>
<reference evidence="1" key="1">
    <citation type="journal article" date="2019" name="bioRxiv">
        <title>The Genome of the Zebra Mussel, Dreissena polymorpha: A Resource for Invasive Species Research.</title>
        <authorList>
            <person name="McCartney M.A."/>
            <person name="Auch B."/>
            <person name="Kono T."/>
            <person name="Mallez S."/>
            <person name="Zhang Y."/>
            <person name="Obille A."/>
            <person name="Becker A."/>
            <person name="Abrahante J.E."/>
            <person name="Garbe J."/>
            <person name="Badalamenti J.P."/>
            <person name="Herman A."/>
            <person name="Mangelson H."/>
            <person name="Liachko I."/>
            <person name="Sullivan S."/>
            <person name="Sone E.D."/>
            <person name="Koren S."/>
            <person name="Silverstein K.A.T."/>
            <person name="Beckman K.B."/>
            <person name="Gohl D.M."/>
        </authorList>
    </citation>
    <scope>NUCLEOTIDE SEQUENCE</scope>
    <source>
        <strain evidence="1">Duluth1</strain>
        <tissue evidence="1">Whole animal</tissue>
    </source>
</reference>
<name>A0A9D3YEJ5_DREPO</name>